<proteinExistence type="predicted"/>
<feature type="signal peptide" evidence="1">
    <location>
        <begin position="1"/>
        <end position="32"/>
    </location>
</feature>
<organism evidence="2 3">
    <name type="scientific">Sphingomonas alba</name>
    <dbReference type="NCBI Taxonomy" id="2908208"/>
    <lineage>
        <taxon>Bacteria</taxon>
        <taxon>Pseudomonadati</taxon>
        <taxon>Pseudomonadota</taxon>
        <taxon>Alphaproteobacteria</taxon>
        <taxon>Sphingomonadales</taxon>
        <taxon>Sphingomonadaceae</taxon>
        <taxon>Sphingomonas</taxon>
    </lineage>
</organism>
<accession>A0ABT0RQ75</accession>
<reference evidence="2" key="1">
    <citation type="submission" date="2022-05" db="EMBL/GenBank/DDBJ databases">
        <authorList>
            <person name="Jo J.-H."/>
            <person name="Im W.-T."/>
        </authorList>
    </citation>
    <scope>NUCLEOTIDE SEQUENCE</scope>
    <source>
        <strain evidence="2">SE158</strain>
    </source>
</reference>
<evidence type="ECO:0000313" key="3">
    <source>
        <dbReference type="Proteomes" id="UP001165363"/>
    </source>
</evidence>
<keyword evidence="1" id="KW-0732">Signal</keyword>
<name>A0ABT0RQ75_9SPHN</name>
<keyword evidence="3" id="KW-1185">Reference proteome</keyword>
<comment type="caution">
    <text evidence="2">The sequence shown here is derived from an EMBL/GenBank/DDBJ whole genome shotgun (WGS) entry which is preliminary data.</text>
</comment>
<dbReference type="RefSeq" id="WP_249849176.1">
    <property type="nucleotide sequence ID" value="NZ_JAMGBD010000002.1"/>
</dbReference>
<evidence type="ECO:0000313" key="2">
    <source>
        <dbReference type="EMBL" id="MCL6684783.1"/>
    </source>
</evidence>
<evidence type="ECO:0000256" key="1">
    <source>
        <dbReference type="SAM" id="SignalP"/>
    </source>
</evidence>
<dbReference type="EMBL" id="JAMGBD010000002">
    <property type="protein sequence ID" value="MCL6684783.1"/>
    <property type="molecule type" value="Genomic_DNA"/>
</dbReference>
<gene>
    <name evidence="2" type="ORF">LZ536_12865</name>
</gene>
<sequence>MLAKFSRAQKQAAALILMAGGVAAIGSGAAQAVPRPATCPSSGNSKAPFYGVAAAQIGQGKPVHVSGNYRLTDRNRKLVLTETGESKTLLRLKLSSSRSAGLAAGCPHFGGEFNAAATVKQVRITDWKKQTITVRVGRPRPGVSAARDKTL</sequence>
<feature type="chain" id="PRO_5045602107" description="Secreted protein" evidence="1">
    <location>
        <begin position="33"/>
        <end position="151"/>
    </location>
</feature>
<evidence type="ECO:0008006" key="4">
    <source>
        <dbReference type="Google" id="ProtNLM"/>
    </source>
</evidence>
<protein>
    <recommendedName>
        <fullName evidence="4">Secreted protein</fullName>
    </recommendedName>
</protein>
<dbReference type="Proteomes" id="UP001165363">
    <property type="component" value="Unassembled WGS sequence"/>
</dbReference>